<dbReference type="EMBL" id="JAPFCC010000001">
    <property type="protein sequence ID" value="MCW7552652.1"/>
    <property type="molecule type" value="Genomic_DNA"/>
</dbReference>
<name>A0ABT3MTD8_9GAMM</name>
<evidence type="ECO:0000313" key="2">
    <source>
        <dbReference type="Proteomes" id="UP001209854"/>
    </source>
</evidence>
<keyword evidence="2" id="KW-1185">Reference proteome</keyword>
<accession>A0ABT3MTD8</accession>
<evidence type="ECO:0000313" key="1">
    <source>
        <dbReference type="EMBL" id="MCW7552652.1"/>
    </source>
</evidence>
<gene>
    <name evidence="1" type="ORF">NX722_08330</name>
</gene>
<sequence>MSFRNDITGYYRSIRQFVKSIEHLEGAEVYEVHDLLGLESRQRDDGGYWREKYLVLVNENTLADIRPSIDDIKLASIELRSCLNKKTRSCLPPRVVTGLSGVRPRASKAIQSIRADKDVVLKTLDKVLSRHSECIKDQKKFDEMVEAVNIHSFEGLRVIRHTGYSFKIDYFEDDYKTGDDNFGTIVVASGYSIPKVMKWRPRQERSDKKKWQPLFDFDELISYVPNLPIGSGHVIYEESS</sequence>
<proteinExistence type="predicted"/>
<comment type="caution">
    <text evidence="1">The sequence shown here is derived from an EMBL/GenBank/DDBJ whole genome shotgun (WGS) entry which is preliminary data.</text>
</comment>
<dbReference type="RefSeq" id="WP_262567599.1">
    <property type="nucleotide sequence ID" value="NZ_JAPFCC010000001.1"/>
</dbReference>
<organism evidence="1 2">
    <name type="scientific">Endozoicomonas gorgoniicola</name>
    <dbReference type="NCBI Taxonomy" id="1234144"/>
    <lineage>
        <taxon>Bacteria</taxon>
        <taxon>Pseudomonadati</taxon>
        <taxon>Pseudomonadota</taxon>
        <taxon>Gammaproteobacteria</taxon>
        <taxon>Oceanospirillales</taxon>
        <taxon>Endozoicomonadaceae</taxon>
        <taxon>Endozoicomonas</taxon>
    </lineage>
</organism>
<protein>
    <submittedName>
        <fullName evidence="1">Uncharacterized protein</fullName>
    </submittedName>
</protein>
<reference evidence="1 2" key="1">
    <citation type="submission" date="2022-10" db="EMBL/GenBank/DDBJ databases">
        <title>High-quality genome sequences of two octocoral-associated bacteria, Endozoicomonas euniceicola EF212 and Endozoicomonas gorgoniicola PS125.</title>
        <authorList>
            <person name="Chiou Y.-J."/>
            <person name="Chen Y.-H."/>
        </authorList>
    </citation>
    <scope>NUCLEOTIDE SEQUENCE [LARGE SCALE GENOMIC DNA]</scope>
    <source>
        <strain evidence="1 2">PS125</strain>
    </source>
</reference>
<dbReference type="Proteomes" id="UP001209854">
    <property type="component" value="Unassembled WGS sequence"/>
</dbReference>